<keyword evidence="5" id="KW-1185">Reference proteome</keyword>
<protein>
    <submittedName>
        <fullName evidence="2">Uncharacterized protein</fullName>
    </submittedName>
</protein>
<evidence type="ECO:0000313" key="4">
    <source>
        <dbReference type="Proteomes" id="UP000327236"/>
    </source>
</evidence>
<reference evidence="2 4" key="1">
    <citation type="submission" date="2019-09" db="EMBL/GenBank/DDBJ databases">
        <title>Draft genome sequence assemblies of isolates from the urinary tract.</title>
        <authorList>
            <person name="Mores C.R."/>
            <person name="Putonti C."/>
            <person name="Wolfe A.J."/>
        </authorList>
    </citation>
    <scope>NUCLEOTIDE SEQUENCE [LARGE SCALE GENOMIC DNA]</scope>
    <source>
        <strain evidence="2 4">UMB246</strain>
    </source>
</reference>
<accession>A0A5N1IG12</accession>
<dbReference type="Proteomes" id="UP001385848">
    <property type="component" value="Unassembled WGS sequence"/>
</dbReference>
<proteinExistence type="predicted"/>
<feature type="transmembrane region" description="Helical" evidence="1">
    <location>
        <begin position="70"/>
        <end position="90"/>
    </location>
</feature>
<name>A0A5N1IG12_LACJE</name>
<keyword evidence="1" id="KW-0812">Transmembrane</keyword>
<sequence>MTEKRADYQRKHNESKSFPLLTDFFRGNKRNQEINSEGYEEGINQDVNSPEYQRNPKLTREEKINRLKRGLNIAIGIVLGLLVLVFVALFKL</sequence>
<reference evidence="3 5" key="2">
    <citation type="submission" date="2024-04" db="EMBL/GenBank/DDBJ databases">
        <title>Three lactobacilli isolated from voided urine samples from females with type 2 diabetes.</title>
        <authorList>
            <person name="Kula A."/>
            <person name="Stegman N."/>
            <person name="Putonti C."/>
        </authorList>
    </citation>
    <scope>NUCLEOTIDE SEQUENCE [LARGE SCALE GENOMIC DNA]</scope>
    <source>
        <strain evidence="3 5">1855</strain>
    </source>
</reference>
<dbReference type="GeneID" id="31743229"/>
<dbReference type="EMBL" id="JBBVUL010000002">
    <property type="protein sequence ID" value="MEL0564564.1"/>
    <property type="molecule type" value="Genomic_DNA"/>
</dbReference>
<dbReference type="KEGG" id="lje:BUE77_05810"/>
<evidence type="ECO:0000313" key="2">
    <source>
        <dbReference type="EMBL" id="KAA9322877.1"/>
    </source>
</evidence>
<evidence type="ECO:0000313" key="5">
    <source>
        <dbReference type="Proteomes" id="UP001385848"/>
    </source>
</evidence>
<organism evidence="2 4">
    <name type="scientific">Lactobacillus jensenii</name>
    <dbReference type="NCBI Taxonomy" id="109790"/>
    <lineage>
        <taxon>Bacteria</taxon>
        <taxon>Bacillati</taxon>
        <taxon>Bacillota</taxon>
        <taxon>Bacilli</taxon>
        <taxon>Lactobacillales</taxon>
        <taxon>Lactobacillaceae</taxon>
        <taxon>Lactobacillus</taxon>
    </lineage>
</organism>
<dbReference type="EMBL" id="VYWW01000015">
    <property type="protein sequence ID" value="KAA9322877.1"/>
    <property type="molecule type" value="Genomic_DNA"/>
</dbReference>
<keyword evidence="1" id="KW-1133">Transmembrane helix</keyword>
<evidence type="ECO:0000256" key="1">
    <source>
        <dbReference type="SAM" id="Phobius"/>
    </source>
</evidence>
<evidence type="ECO:0000313" key="3">
    <source>
        <dbReference type="EMBL" id="MEL0564564.1"/>
    </source>
</evidence>
<dbReference type="RefSeq" id="WP_006584533.1">
    <property type="nucleotide sequence ID" value="NZ_CATOUV010000001.1"/>
</dbReference>
<dbReference type="OrthoDB" id="2327870at2"/>
<dbReference type="AlphaFoldDB" id="A0A5N1IG12"/>
<gene>
    <name evidence="3" type="ORF">AAC431_01310</name>
    <name evidence="2" type="ORF">F6H94_04510</name>
</gene>
<dbReference type="Proteomes" id="UP000327236">
    <property type="component" value="Unassembled WGS sequence"/>
</dbReference>
<keyword evidence="1" id="KW-0472">Membrane</keyword>
<comment type="caution">
    <text evidence="2">The sequence shown here is derived from an EMBL/GenBank/DDBJ whole genome shotgun (WGS) entry which is preliminary data.</text>
</comment>